<comment type="caution">
    <text evidence="2">The sequence shown here is derived from an EMBL/GenBank/DDBJ whole genome shotgun (WGS) entry which is preliminary data.</text>
</comment>
<feature type="domain" description="Tail spike TSP1/Gp66 N-terminal" evidence="1">
    <location>
        <begin position="83"/>
        <end position="127"/>
    </location>
</feature>
<organism evidence="2 3">
    <name type="scientific">Citrobacter portucalensis</name>
    <dbReference type="NCBI Taxonomy" id="1639133"/>
    <lineage>
        <taxon>Bacteria</taxon>
        <taxon>Pseudomonadati</taxon>
        <taxon>Pseudomonadota</taxon>
        <taxon>Gammaproteobacteria</taxon>
        <taxon>Enterobacterales</taxon>
        <taxon>Enterobacteriaceae</taxon>
        <taxon>Citrobacter</taxon>
        <taxon>Citrobacter freundii complex</taxon>
    </lineage>
</organism>
<evidence type="ECO:0000313" key="3">
    <source>
        <dbReference type="Proteomes" id="UP001169985"/>
    </source>
</evidence>
<protein>
    <recommendedName>
        <fullName evidence="1">Tail spike TSP1/Gp66 N-terminal domain-containing protein</fullName>
    </recommendedName>
</protein>
<reference evidence="2" key="2">
    <citation type="submission" date="2023-01" db="EMBL/GenBank/DDBJ databases">
        <authorList>
            <person name="Hamerlinck H."/>
            <person name="Aerssens A."/>
            <person name="Boelens J."/>
            <person name="Messiaen A.-S."/>
            <person name="Vandendriessche S."/>
            <person name="Velghe A."/>
            <person name="Verhasselt B."/>
            <person name="Leroux-Roels I."/>
        </authorList>
    </citation>
    <scope>NUCLEOTIDE SEQUENCE</scope>
    <source>
        <strain evidence="2">UZG-GERCF-220920-Env23</strain>
    </source>
</reference>
<dbReference type="Proteomes" id="UP001169985">
    <property type="component" value="Unassembled WGS sequence"/>
</dbReference>
<dbReference type="SUPFAM" id="SSF51126">
    <property type="entry name" value="Pectin lyase-like"/>
    <property type="match status" value="1"/>
</dbReference>
<dbReference type="InterPro" id="IPR011050">
    <property type="entry name" value="Pectin_lyase_fold/virulence"/>
</dbReference>
<evidence type="ECO:0000313" key="2">
    <source>
        <dbReference type="EMBL" id="MDN4372064.1"/>
    </source>
</evidence>
<dbReference type="Gene3D" id="2.160.20.10">
    <property type="entry name" value="Single-stranded right-handed beta-helix, Pectin lyase-like"/>
    <property type="match status" value="1"/>
</dbReference>
<dbReference type="InterPro" id="IPR040775">
    <property type="entry name" value="Tail_spike_N"/>
</dbReference>
<sequence length="609" mass="65711">MTTYNTGNPLGSAAAKDLYDNAENFDHREVDRTNETWPDRLGVSRLTWYGIEKKNERAIKEYGWILTESFQDGADLTLSNQALLWKLPDGDGEYYRWDGNFPKHVPLGSTPNSTGGTGPGAWIGVGDASLRSALASSDSGLGDSLLSVKQPITGASIQTQHDKNAQVINLMDYDEIYGDGIRDDTSGLMSMKIDAENGVAIRIPGRTFLSSVPLSFTKPVTLIAEPGARIKLTSGTNDYVMQIDLRGPDGSFWGYGSHIENIIFDGGVHANDGLSLRGVIGGVFKNIRGTNISRSAIHEWWTQLCHYENIQCSNNIENFQITPIHGILADCEFGAGNDRGSSANTYINCTIEHTSGSGICGVFMSNCTFINGTSEGNNIGIEFGHATDVRNQSAGNTVIGMDLEVNTATDILLHKTTYANDFIGLKAGYSSPAIQVQGAYANNFIAGVCSGIDFDSTSHDNRIVGMNLLGNDSIIVDNGVRNTYEKIFNITSGVKKESTAPYPSRVNNSVAANGTVQINPFLSSYCVVSASGSPISVTSAAKKLDGVIIDMTIHNISGVDALTVNWSSDFRVAGWTSPATGRHRSIRFVYDANYGYWTAISMSQVDIQN</sequence>
<accession>A0AAW7M0Q1</accession>
<dbReference type="EMBL" id="JAQIHS010000094">
    <property type="protein sequence ID" value="MDN4372064.1"/>
    <property type="molecule type" value="Genomic_DNA"/>
</dbReference>
<dbReference type="InterPro" id="IPR012334">
    <property type="entry name" value="Pectin_lyas_fold"/>
</dbReference>
<evidence type="ECO:0000259" key="1">
    <source>
        <dbReference type="Pfam" id="PF18668"/>
    </source>
</evidence>
<proteinExistence type="predicted"/>
<name>A0AAW7M0Q1_9ENTR</name>
<reference evidence="2" key="1">
    <citation type="journal article" date="2023" name="Antimicrob Resist Infect Control">
        <title>Sanitary installations and wastewater plumbing as reservoir for the long-term circulation and transmission of carbapenemase producing Citrobacter freundii clones in a hospital setting.</title>
        <authorList>
            <person name="Hamerlinck H."/>
            <person name="Aerssens A."/>
            <person name="Boelens J."/>
            <person name="Dehaene A."/>
            <person name="McMahon M."/>
            <person name="Messiaen A.S."/>
            <person name="Vandendriessche S."/>
            <person name="Velghe A."/>
            <person name="Leroux-Roels I."/>
            <person name="Verhasselt B."/>
        </authorList>
    </citation>
    <scope>NUCLEOTIDE SEQUENCE</scope>
    <source>
        <strain evidence="2">UZG-GERCF-220920-Env23</strain>
    </source>
</reference>
<dbReference type="AlphaFoldDB" id="A0AAW7M0Q1"/>
<gene>
    <name evidence="2" type="ORF">PEY55_27865</name>
</gene>
<dbReference type="Pfam" id="PF18668">
    <property type="entry name" value="Tail_spike_N"/>
    <property type="match status" value="1"/>
</dbReference>
<dbReference type="Gene3D" id="2.10.10.80">
    <property type="match status" value="1"/>
</dbReference>